<sequence>MVTRRQFDVQKENAHNNDNDPYRHRNISSNSIALDTEVGRFRHRSSGFIVANIKALSLSTGASYLGSASLKKKMKYFLIVCLAVAAYGADHYSSKYDNFDVDTLISNDRLLKSYINCFLDKGRCTPEGADFKKTLPEAVETTCVKCTEKQKQLIRKVIRAIQQKHPKQWEELQKKADPTGKFRVNFDKFISESR</sequence>
<dbReference type="Pfam" id="PF03392">
    <property type="entry name" value="OS-D"/>
    <property type="match status" value="1"/>
</dbReference>
<reference evidence="2 3" key="1">
    <citation type="journal article" date="2019" name="Commun. Biol.">
        <title>The bagworm genome reveals a unique fibroin gene that provides high tensile strength.</title>
        <authorList>
            <person name="Kono N."/>
            <person name="Nakamura H."/>
            <person name="Ohtoshi R."/>
            <person name="Tomita M."/>
            <person name="Numata K."/>
            <person name="Arakawa K."/>
        </authorList>
    </citation>
    <scope>NUCLEOTIDE SEQUENCE [LARGE SCALE GENOMIC DNA]</scope>
</reference>
<dbReference type="Proteomes" id="UP000299102">
    <property type="component" value="Unassembled WGS sequence"/>
</dbReference>
<accession>A0A4C1SZW6</accession>
<keyword evidence="3" id="KW-1185">Reference proteome</keyword>
<dbReference type="PANTHER" id="PTHR11257">
    <property type="entry name" value="CHEMOSENSORY PROTEIN-RELATED"/>
    <property type="match status" value="1"/>
</dbReference>
<organism evidence="2 3">
    <name type="scientific">Eumeta variegata</name>
    <name type="common">Bagworm moth</name>
    <name type="synonym">Eumeta japonica</name>
    <dbReference type="NCBI Taxonomy" id="151549"/>
    <lineage>
        <taxon>Eukaryota</taxon>
        <taxon>Metazoa</taxon>
        <taxon>Ecdysozoa</taxon>
        <taxon>Arthropoda</taxon>
        <taxon>Hexapoda</taxon>
        <taxon>Insecta</taxon>
        <taxon>Pterygota</taxon>
        <taxon>Neoptera</taxon>
        <taxon>Endopterygota</taxon>
        <taxon>Lepidoptera</taxon>
        <taxon>Glossata</taxon>
        <taxon>Ditrysia</taxon>
        <taxon>Tineoidea</taxon>
        <taxon>Psychidae</taxon>
        <taxon>Oiketicinae</taxon>
        <taxon>Eumeta</taxon>
    </lineage>
</organism>
<evidence type="ECO:0000313" key="2">
    <source>
        <dbReference type="EMBL" id="GBP07813.1"/>
    </source>
</evidence>
<evidence type="ECO:0000313" key="3">
    <source>
        <dbReference type="Proteomes" id="UP000299102"/>
    </source>
</evidence>
<comment type="caution">
    <text evidence="2">The sequence shown here is derived from an EMBL/GenBank/DDBJ whole genome shotgun (WGS) entry which is preliminary data.</text>
</comment>
<dbReference type="InterPro" id="IPR005055">
    <property type="entry name" value="A10/PebIII"/>
</dbReference>
<dbReference type="SUPFAM" id="SSF100910">
    <property type="entry name" value="Chemosensory protein Csp2"/>
    <property type="match status" value="1"/>
</dbReference>
<gene>
    <name evidence="2" type="primary">EbpIII</name>
    <name evidence="2" type="ORF">EVAR_78003_1</name>
</gene>
<protein>
    <submittedName>
        <fullName evidence="2">Ejaculatory bulb-specific protein 3</fullName>
    </submittedName>
</protein>
<evidence type="ECO:0000256" key="1">
    <source>
        <dbReference type="SAM" id="MobiDB-lite"/>
    </source>
</evidence>
<dbReference type="PANTHER" id="PTHR11257:SF13">
    <property type="entry name" value="GEO07322P1"/>
    <property type="match status" value="1"/>
</dbReference>
<dbReference type="OrthoDB" id="6344725at2759"/>
<feature type="region of interest" description="Disordered" evidence="1">
    <location>
        <begin position="1"/>
        <end position="22"/>
    </location>
</feature>
<dbReference type="AlphaFoldDB" id="A0A4C1SZW6"/>
<dbReference type="Gene3D" id="1.10.2080.10">
    <property type="entry name" value="Insect odorant-binding protein A10/Ejaculatory bulb-specific protein 3"/>
    <property type="match status" value="1"/>
</dbReference>
<proteinExistence type="predicted"/>
<dbReference type="EMBL" id="BGZK01000028">
    <property type="protein sequence ID" value="GBP07813.1"/>
    <property type="molecule type" value="Genomic_DNA"/>
</dbReference>
<name>A0A4C1SZW6_EUMVA</name>
<dbReference type="InterPro" id="IPR036682">
    <property type="entry name" value="OS_D_A10/PebIII_sf"/>
</dbReference>